<evidence type="ECO:0000313" key="3">
    <source>
        <dbReference type="Proteomes" id="UP000054477"/>
    </source>
</evidence>
<dbReference type="Proteomes" id="UP000054477">
    <property type="component" value="Unassembled WGS sequence"/>
</dbReference>
<keyword evidence="3" id="KW-1185">Reference proteome</keyword>
<name>A0A0C9WNL5_9AGAR</name>
<evidence type="ECO:0000313" key="2">
    <source>
        <dbReference type="EMBL" id="KIJ92030.1"/>
    </source>
</evidence>
<reference evidence="2 3" key="1">
    <citation type="submission" date="2014-04" db="EMBL/GenBank/DDBJ databases">
        <authorList>
            <consortium name="DOE Joint Genome Institute"/>
            <person name="Kuo A."/>
            <person name="Kohler A."/>
            <person name="Nagy L.G."/>
            <person name="Floudas D."/>
            <person name="Copeland A."/>
            <person name="Barry K.W."/>
            <person name="Cichocki N."/>
            <person name="Veneault-Fourrey C."/>
            <person name="LaButti K."/>
            <person name="Lindquist E.A."/>
            <person name="Lipzen A."/>
            <person name="Lundell T."/>
            <person name="Morin E."/>
            <person name="Murat C."/>
            <person name="Sun H."/>
            <person name="Tunlid A."/>
            <person name="Henrissat B."/>
            <person name="Grigoriev I.V."/>
            <person name="Hibbett D.S."/>
            <person name="Martin F."/>
            <person name="Nordberg H.P."/>
            <person name="Cantor M.N."/>
            <person name="Hua S.X."/>
        </authorList>
    </citation>
    <scope>NUCLEOTIDE SEQUENCE [LARGE SCALE GENOMIC DNA]</scope>
    <source>
        <strain evidence="2 3">LaAM-08-1</strain>
    </source>
</reference>
<proteinExistence type="predicted"/>
<dbReference type="AlphaFoldDB" id="A0A0C9WNL5"/>
<feature type="chain" id="PRO_5002222443" evidence="1">
    <location>
        <begin position="22"/>
        <end position="56"/>
    </location>
</feature>
<reference evidence="3" key="2">
    <citation type="submission" date="2015-01" db="EMBL/GenBank/DDBJ databases">
        <title>Evolutionary Origins and Diversification of the Mycorrhizal Mutualists.</title>
        <authorList>
            <consortium name="DOE Joint Genome Institute"/>
            <consortium name="Mycorrhizal Genomics Consortium"/>
            <person name="Kohler A."/>
            <person name="Kuo A."/>
            <person name="Nagy L.G."/>
            <person name="Floudas D."/>
            <person name="Copeland A."/>
            <person name="Barry K.W."/>
            <person name="Cichocki N."/>
            <person name="Veneault-Fourrey C."/>
            <person name="LaButti K."/>
            <person name="Lindquist E.A."/>
            <person name="Lipzen A."/>
            <person name="Lundell T."/>
            <person name="Morin E."/>
            <person name="Murat C."/>
            <person name="Riley R."/>
            <person name="Ohm R."/>
            <person name="Sun H."/>
            <person name="Tunlid A."/>
            <person name="Henrissat B."/>
            <person name="Grigoriev I.V."/>
            <person name="Hibbett D.S."/>
            <person name="Martin F."/>
        </authorList>
    </citation>
    <scope>NUCLEOTIDE SEQUENCE [LARGE SCALE GENOMIC DNA]</scope>
    <source>
        <strain evidence="3">LaAM-08-1</strain>
    </source>
</reference>
<dbReference type="EMBL" id="KN838945">
    <property type="protein sequence ID" value="KIJ92030.1"/>
    <property type="molecule type" value="Genomic_DNA"/>
</dbReference>
<protein>
    <submittedName>
        <fullName evidence="2">Uncharacterized protein</fullName>
    </submittedName>
</protein>
<feature type="signal peptide" evidence="1">
    <location>
        <begin position="1"/>
        <end position="21"/>
    </location>
</feature>
<keyword evidence="1" id="KW-0732">Signal</keyword>
<sequence length="56" mass="6087">MRSSLFYVIVALFATSQAVIAVQNAPTVKKLSLMVIVRSRQPGNMSSLCPVECIAF</sequence>
<evidence type="ECO:0000256" key="1">
    <source>
        <dbReference type="SAM" id="SignalP"/>
    </source>
</evidence>
<organism evidence="2 3">
    <name type="scientific">Laccaria amethystina LaAM-08-1</name>
    <dbReference type="NCBI Taxonomy" id="1095629"/>
    <lineage>
        <taxon>Eukaryota</taxon>
        <taxon>Fungi</taxon>
        <taxon>Dikarya</taxon>
        <taxon>Basidiomycota</taxon>
        <taxon>Agaricomycotina</taxon>
        <taxon>Agaricomycetes</taxon>
        <taxon>Agaricomycetidae</taxon>
        <taxon>Agaricales</taxon>
        <taxon>Agaricineae</taxon>
        <taxon>Hydnangiaceae</taxon>
        <taxon>Laccaria</taxon>
    </lineage>
</organism>
<accession>A0A0C9WNL5</accession>
<dbReference type="HOGENOM" id="CLU_3014522_0_0_1"/>
<gene>
    <name evidence="2" type="ORF">K443DRAFT_13921</name>
</gene>